<accession>A0ABW3NBD9</accession>
<dbReference type="Proteomes" id="UP001597013">
    <property type="component" value="Unassembled WGS sequence"/>
</dbReference>
<keyword evidence="3" id="KW-1185">Reference proteome</keyword>
<dbReference type="RefSeq" id="WP_386131727.1">
    <property type="nucleotide sequence ID" value="NZ_JBHTJL010000016.1"/>
</dbReference>
<protein>
    <submittedName>
        <fullName evidence="2">Uncharacterized protein</fullName>
    </submittedName>
</protein>
<comment type="caution">
    <text evidence="2">The sequence shown here is derived from an EMBL/GenBank/DDBJ whole genome shotgun (WGS) entry which is preliminary data.</text>
</comment>
<evidence type="ECO:0000313" key="3">
    <source>
        <dbReference type="Proteomes" id="UP001597013"/>
    </source>
</evidence>
<organism evidence="2 3">
    <name type="scientific">Winogradskyella litorisediminis</name>
    <dbReference type="NCBI Taxonomy" id="1156618"/>
    <lineage>
        <taxon>Bacteria</taxon>
        <taxon>Pseudomonadati</taxon>
        <taxon>Bacteroidota</taxon>
        <taxon>Flavobacteriia</taxon>
        <taxon>Flavobacteriales</taxon>
        <taxon>Flavobacteriaceae</taxon>
        <taxon>Winogradskyella</taxon>
    </lineage>
</organism>
<reference evidence="3" key="1">
    <citation type="journal article" date="2019" name="Int. J. Syst. Evol. Microbiol.">
        <title>The Global Catalogue of Microorganisms (GCM) 10K type strain sequencing project: providing services to taxonomists for standard genome sequencing and annotation.</title>
        <authorList>
            <consortium name="The Broad Institute Genomics Platform"/>
            <consortium name="The Broad Institute Genome Sequencing Center for Infectious Disease"/>
            <person name="Wu L."/>
            <person name="Ma J."/>
        </authorList>
    </citation>
    <scope>NUCLEOTIDE SEQUENCE [LARGE SCALE GENOMIC DNA]</scope>
    <source>
        <strain evidence="3">CCUG 62215</strain>
    </source>
</reference>
<dbReference type="EMBL" id="JBHTJL010000016">
    <property type="protein sequence ID" value="MFD1063955.1"/>
    <property type="molecule type" value="Genomic_DNA"/>
</dbReference>
<feature type="chain" id="PRO_5045929304" evidence="1">
    <location>
        <begin position="20"/>
        <end position="148"/>
    </location>
</feature>
<feature type="signal peptide" evidence="1">
    <location>
        <begin position="1"/>
        <end position="19"/>
    </location>
</feature>
<sequence>MKNILFTFMLFFFAFSLNAQRHNPALVKPITYNKNVDAPLTTKEKSFIDEAYGDEAENLVYNIPSRLKEIKNILRNRVVIVTYENKDLSSIQPLSKVSLINAKLQRDYNFDINSFNPLKYRFNFYSRDNTKYFRVDNKQILIQILPQF</sequence>
<evidence type="ECO:0000256" key="1">
    <source>
        <dbReference type="SAM" id="SignalP"/>
    </source>
</evidence>
<name>A0ABW3NBD9_9FLAO</name>
<gene>
    <name evidence="2" type="ORF">ACFQ1Q_11920</name>
</gene>
<proteinExistence type="predicted"/>
<evidence type="ECO:0000313" key="2">
    <source>
        <dbReference type="EMBL" id="MFD1063955.1"/>
    </source>
</evidence>
<keyword evidence="1" id="KW-0732">Signal</keyword>